<sequence length="193" mass="21446">MLPAHDLSFPTMPSVYIMSPKQCPRCLWSSKFSQLLTQEDDDCQFEYTPATRFNPGEDYEGIRCSLSSGFHESQGVLGRPGALVVLLPPNPGQSAETSLLPQHVAWSLKPQHHVIQSQHASSEIYIQITVIPVFSATYSVTRSSTFIPSIHTKSTAIEPPFPTVRTCLTTEPRILSVTPLCSNNTHHHHLRTP</sequence>
<comment type="caution">
    <text evidence="1">The sequence shown here is derived from an EMBL/GenBank/DDBJ whole genome shotgun (WGS) entry which is preliminary data.</text>
</comment>
<organism evidence="1 2">
    <name type="scientific">Pseudopithomyces chartarum</name>
    <dbReference type="NCBI Taxonomy" id="1892770"/>
    <lineage>
        <taxon>Eukaryota</taxon>
        <taxon>Fungi</taxon>
        <taxon>Dikarya</taxon>
        <taxon>Ascomycota</taxon>
        <taxon>Pezizomycotina</taxon>
        <taxon>Dothideomycetes</taxon>
        <taxon>Pleosporomycetidae</taxon>
        <taxon>Pleosporales</taxon>
        <taxon>Massarineae</taxon>
        <taxon>Didymosphaeriaceae</taxon>
        <taxon>Pseudopithomyces</taxon>
    </lineage>
</organism>
<dbReference type="Proteomes" id="UP001280581">
    <property type="component" value="Unassembled WGS sequence"/>
</dbReference>
<protein>
    <submittedName>
        <fullName evidence="1">Uncharacterized protein</fullName>
    </submittedName>
</protein>
<dbReference type="AlphaFoldDB" id="A0AAN6M4D4"/>
<keyword evidence="2" id="KW-1185">Reference proteome</keyword>
<evidence type="ECO:0000313" key="2">
    <source>
        <dbReference type="Proteomes" id="UP001280581"/>
    </source>
</evidence>
<accession>A0AAN6M4D4</accession>
<dbReference type="EMBL" id="WVTA01000004">
    <property type="protein sequence ID" value="KAK3214096.1"/>
    <property type="molecule type" value="Genomic_DNA"/>
</dbReference>
<evidence type="ECO:0000313" key="1">
    <source>
        <dbReference type="EMBL" id="KAK3214096.1"/>
    </source>
</evidence>
<name>A0AAN6M4D4_9PLEO</name>
<gene>
    <name evidence="1" type="ORF">GRF29_28g2010356</name>
</gene>
<proteinExistence type="predicted"/>
<reference evidence="1 2" key="1">
    <citation type="submission" date="2021-02" db="EMBL/GenBank/DDBJ databases">
        <title>Genome assembly of Pseudopithomyces chartarum.</title>
        <authorList>
            <person name="Jauregui R."/>
            <person name="Singh J."/>
            <person name="Voisey C."/>
        </authorList>
    </citation>
    <scope>NUCLEOTIDE SEQUENCE [LARGE SCALE GENOMIC DNA]</scope>
    <source>
        <strain evidence="1 2">AGR01</strain>
    </source>
</reference>